<keyword evidence="1" id="KW-0812">Transmembrane</keyword>
<accession>A0ABD5XCN1</accession>
<evidence type="ECO:0000256" key="1">
    <source>
        <dbReference type="SAM" id="Phobius"/>
    </source>
</evidence>
<protein>
    <submittedName>
        <fullName evidence="2">Uncharacterized protein</fullName>
    </submittedName>
</protein>
<name>A0ABD5XCN1_9EURY</name>
<keyword evidence="1" id="KW-1133">Transmembrane helix</keyword>
<feature type="transmembrane region" description="Helical" evidence="1">
    <location>
        <begin position="24"/>
        <end position="46"/>
    </location>
</feature>
<reference evidence="2 3" key="1">
    <citation type="journal article" date="2019" name="Int. J. Syst. Evol. Microbiol.">
        <title>The Global Catalogue of Microorganisms (GCM) 10K type strain sequencing project: providing services to taxonomists for standard genome sequencing and annotation.</title>
        <authorList>
            <consortium name="The Broad Institute Genomics Platform"/>
            <consortium name="The Broad Institute Genome Sequencing Center for Infectious Disease"/>
            <person name="Wu L."/>
            <person name="Ma J."/>
        </authorList>
    </citation>
    <scope>NUCLEOTIDE SEQUENCE [LARGE SCALE GENOMIC DNA]</scope>
    <source>
        <strain evidence="2 3">DSM 26526</strain>
    </source>
</reference>
<dbReference type="Proteomes" id="UP001596460">
    <property type="component" value="Unassembled WGS sequence"/>
</dbReference>
<keyword evidence="3" id="KW-1185">Reference proteome</keyword>
<evidence type="ECO:0000313" key="2">
    <source>
        <dbReference type="EMBL" id="MFC7128334.1"/>
    </source>
</evidence>
<sequence>MPVSTRGIDPEPPDEYDDSRRVALALRLVTLALGVVAAALTVAKLLGAL</sequence>
<gene>
    <name evidence="2" type="ORF">ACFQI8_02850</name>
</gene>
<proteinExistence type="predicted"/>
<dbReference type="EMBL" id="JBHTAB010000001">
    <property type="protein sequence ID" value="MFC7128334.1"/>
    <property type="molecule type" value="Genomic_DNA"/>
</dbReference>
<keyword evidence="1" id="KW-0472">Membrane</keyword>
<comment type="caution">
    <text evidence="2">The sequence shown here is derived from an EMBL/GenBank/DDBJ whole genome shotgun (WGS) entry which is preliminary data.</text>
</comment>
<organism evidence="2 3">
    <name type="scientific">Haloferax chudinovii</name>
    <dbReference type="NCBI Taxonomy" id="1109010"/>
    <lineage>
        <taxon>Archaea</taxon>
        <taxon>Methanobacteriati</taxon>
        <taxon>Methanobacteriota</taxon>
        <taxon>Stenosarchaea group</taxon>
        <taxon>Halobacteria</taxon>
        <taxon>Halobacteriales</taxon>
        <taxon>Haloferacaceae</taxon>
        <taxon>Haloferax</taxon>
    </lineage>
</organism>
<dbReference type="AlphaFoldDB" id="A0ABD5XCN1"/>
<dbReference type="RefSeq" id="WP_390242705.1">
    <property type="nucleotide sequence ID" value="NZ_JBHTAB010000001.1"/>
</dbReference>
<evidence type="ECO:0000313" key="3">
    <source>
        <dbReference type="Proteomes" id="UP001596460"/>
    </source>
</evidence>